<evidence type="ECO:0000256" key="2">
    <source>
        <dbReference type="SAM" id="SignalP"/>
    </source>
</evidence>
<dbReference type="SUPFAM" id="SSF53807">
    <property type="entry name" value="Helical backbone' metal receptor"/>
    <property type="match status" value="1"/>
</dbReference>
<comment type="similarity">
    <text evidence="1">Belongs to the bacterial solute-binding protein 8 family.</text>
</comment>
<dbReference type="PANTHER" id="PTHR30535:SF34">
    <property type="entry name" value="MOLYBDATE-BINDING PROTEIN MOLA"/>
    <property type="match status" value="1"/>
</dbReference>
<dbReference type="EMBL" id="JACHIR010000001">
    <property type="protein sequence ID" value="MBB5894377.1"/>
    <property type="molecule type" value="Genomic_DNA"/>
</dbReference>
<proteinExistence type="inferred from homology"/>
<evidence type="ECO:0000313" key="5">
    <source>
        <dbReference type="Proteomes" id="UP000585638"/>
    </source>
</evidence>
<organism evidence="4 5">
    <name type="scientific">Kutzneria kofuensis</name>
    <dbReference type="NCBI Taxonomy" id="103725"/>
    <lineage>
        <taxon>Bacteria</taxon>
        <taxon>Bacillati</taxon>
        <taxon>Actinomycetota</taxon>
        <taxon>Actinomycetes</taxon>
        <taxon>Pseudonocardiales</taxon>
        <taxon>Pseudonocardiaceae</taxon>
        <taxon>Kutzneria</taxon>
    </lineage>
</organism>
<dbReference type="Proteomes" id="UP000585638">
    <property type="component" value="Unassembled WGS sequence"/>
</dbReference>
<dbReference type="AlphaFoldDB" id="A0A7W9KKP2"/>
<dbReference type="RefSeq" id="WP_312890363.1">
    <property type="nucleotide sequence ID" value="NZ_BAAAWY010000029.1"/>
</dbReference>
<sequence length="309" mass="31714">MNRTMPALVVTAALLLAGCATHTEPPAATSAPSSSFPVTVTPSGGKPVTIAAKPTHIVSLSPASTEDLFAIGAGPQVTAVDKLSDYPATAPRSDIDAYKPNVEAIAAKKPDLVIVYDDTNNVVAGLEQLKVPVLLLKAAASLDDAYGQITLLGKATGRTAEANTVVDDMKSQIADVVAKTPKKTLSYFHELSADGYTVTSKTFVGQVYGLFGLRNVADLSAGGGLGGAGNYPQLSAEKVIAADPNLIFLADTTCCQQSAATVAARPGWGTLRAVRNGNVVALDDSVASRWGPRVVDLVKAVAAAVQKAS</sequence>
<evidence type="ECO:0000256" key="1">
    <source>
        <dbReference type="ARBA" id="ARBA00008814"/>
    </source>
</evidence>
<keyword evidence="2" id="KW-0732">Signal</keyword>
<gene>
    <name evidence="4" type="ORF">BJ998_005573</name>
</gene>
<feature type="domain" description="Fe/B12 periplasmic-binding" evidence="3">
    <location>
        <begin position="56"/>
        <end position="309"/>
    </location>
</feature>
<reference evidence="4 5" key="1">
    <citation type="submission" date="2020-08" db="EMBL/GenBank/DDBJ databases">
        <title>Sequencing the genomes of 1000 actinobacteria strains.</title>
        <authorList>
            <person name="Klenk H.-P."/>
        </authorList>
    </citation>
    <scope>NUCLEOTIDE SEQUENCE [LARGE SCALE GENOMIC DNA]</scope>
    <source>
        <strain evidence="4 5">DSM 43851</strain>
    </source>
</reference>
<protein>
    <submittedName>
        <fullName evidence="4">Iron complex transport system substrate-binding protein</fullName>
    </submittedName>
</protein>
<dbReference type="Pfam" id="PF01497">
    <property type="entry name" value="Peripla_BP_2"/>
    <property type="match status" value="1"/>
</dbReference>
<dbReference type="CDD" id="cd01143">
    <property type="entry name" value="YvrC"/>
    <property type="match status" value="1"/>
</dbReference>
<comment type="caution">
    <text evidence="4">The sequence shown here is derived from an EMBL/GenBank/DDBJ whole genome shotgun (WGS) entry which is preliminary data.</text>
</comment>
<keyword evidence="5" id="KW-1185">Reference proteome</keyword>
<evidence type="ECO:0000313" key="4">
    <source>
        <dbReference type="EMBL" id="MBB5894377.1"/>
    </source>
</evidence>
<evidence type="ECO:0000259" key="3">
    <source>
        <dbReference type="PROSITE" id="PS50983"/>
    </source>
</evidence>
<name>A0A7W9KKP2_9PSEU</name>
<dbReference type="PANTHER" id="PTHR30535">
    <property type="entry name" value="VITAMIN B12-BINDING PROTEIN"/>
    <property type="match status" value="1"/>
</dbReference>
<dbReference type="PROSITE" id="PS50983">
    <property type="entry name" value="FE_B12_PBP"/>
    <property type="match status" value="1"/>
</dbReference>
<dbReference type="InterPro" id="IPR002491">
    <property type="entry name" value="ABC_transptr_periplasmic_BD"/>
</dbReference>
<dbReference type="InterPro" id="IPR050902">
    <property type="entry name" value="ABC_Transporter_SBP"/>
</dbReference>
<feature type="chain" id="PRO_5038423370" evidence="2">
    <location>
        <begin position="23"/>
        <end position="309"/>
    </location>
</feature>
<accession>A0A7W9KKP2</accession>
<feature type="signal peptide" evidence="2">
    <location>
        <begin position="1"/>
        <end position="22"/>
    </location>
</feature>
<dbReference type="PROSITE" id="PS51257">
    <property type="entry name" value="PROKAR_LIPOPROTEIN"/>
    <property type="match status" value="1"/>
</dbReference>
<dbReference type="GO" id="GO:0071281">
    <property type="term" value="P:cellular response to iron ion"/>
    <property type="evidence" value="ECO:0007669"/>
    <property type="project" value="TreeGrafter"/>
</dbReference>
<dbReference type="Gene3D" id="3.40.50.1980">
    <property type="entry name" value="Nitrogenase molybdenum iron protein domain"/>
    <property type="match status" value="2"/>
</dbReference>